<dbReference type="EMBL" id="AZBU02000008">
    <property type="protein sequence ID" value="TKR67666.1"/>
    <property type="molecule type" value="Genomic_DNA"/>
</dbReference>
<evidence type="ECO:0000313" key="2">
    <source>
        <dbReference type="EMBL" id="TKR67666.1"/>
    </source>
</evidence>
<proteinExistence type="predicted"/>
<dbReference type="Proteomes" id="UP000298663">
    <property type="component" value="Unassembled WGS sequence"/>
</dbReference>
<sequence>MLCVVANAFEEFRVNGMAQEPIEGGSRTSLTSMSTDELESAIRHSCKIEDDAKKRLRDIMDNMMTVLKDENSFSQQITASKEAFEKDAKSRCIRITKAVDGLRPRVQSLKTGETAAHELRQLKLQKVEAHQEIINLESTIEKEQERYNKLQQQIVNTKKEMQQKISALEKKIAADNAVLMELSSASKKAEAALASERKQHKQQAAALQKRIRHAEEVSRKALDGSLFET</sequence>
<evidence type="ECO:0000313" key="3">
    <source>
        <dbReference type="Proteomes" id="UP000298663"/>
    </source>
</evidence>
<dbReference type="AlphaFoldDB" id="A0A4U5MEP9"/>
<name>A0A4U5MEP9_STECR</name>
<reference evidence="2 3" key="1">
    <citation type="journal article" date="2015" name="Genome Biol.">
        <title>Comparative genomics of Steinernema reveals deeply conserved gene regulatory networks.</title>
        <authorList>
            <person name="Dillman A.R."/>
            <person name="Macchietto M."/>
            <person name="Porter C.F."/>
            <person name="Rogers A."/>
            <person name="Williams B."/>
            <person name="Antoshechkin I."/>
            <person name="Lee M.M."/>
            <person name="Goodwin Z."/>
            <person name="Lu X."/>
            <person name="Lewis E.E."/>
            <person name="Goodrich-Blair H."/>
            <person name="Stock S.P."/>
            <person name="Adams B.J."/>
            <person name="Sternberg P.W."/>
            <person name="Mortazavi A."/>
        </authorList>
    </citation>
    <scope>NUCLEOTIDE SEQUENCE [LARGE SCALE GENOMIC DNA]</scope>
    <source>
        <strain evidence="2 3">ALL</strain>
    </source>
</reference>
<organism evidence="2 3">
    <name type="scientific">Steinernema carpocapsae</name>
    <name type="common">Entomopathogenic nematode</name>
    <dbReference type="NCBI Taxonomy" id="34508"/>
    <lineage>
        <taxon>Eukaryota</taxon>
        <taxon>Metazoa</taxon>
        <taxon>Ecdysozoa</taxon>
        <taxon>Nematoda</taxon>
        <taxon>Chromadorea</taxon>
        <taxon>Rhabditida</taxon>
        <taxon>Tylenchina</taxon>
        <taxon>Panagrolaimomorpha</taxon>
        <taxon>Strongyloidoidea</taxon>
        <taxon>Steinernematidae</taxon>
        <taxon>Steinernema</taxon>
    </lineage>
</organism>
<gene>
    <name evidence="2" type="ORF">L596_023781</name>
</gene>
<keyword evidence="1" id="KW-0175">Coiled coil</keyword>
<reference evidence="2 3" key="2">
    <citation type="journal article" date="2019" name="G3 (Bethesda)">
        <title>Hybrid Assembly of the Genome of the Entomopathogenic Nematode Steinernema carpocapsae Identifies the X-Chromosome.</title>
        <authorList>
            <person name="Serra L."/>
            <person name="Macchietto M."/>
            <person name="Macias-Munoz A."/>
            <person name="McGill C.J."/>
            <person name="Rodriguez I.M."/>
            <person name="Rodriguez B."/>
            <person name="Murad R."/>
            <person name="Mortazavi A."/>
        </authorList>
    </citation>
    <scope>NUCLEOTIDE SEQUENCE [LARGE SCALE GENOMIC DNA]</scope>
    <source>
        <strain evidence="2 3">ALL</strain>
    </source>
</reference>
<protein>
    <submittedName>
        <fullName evidence="2">Uncharacterized protein</fullName>
    </submittedName>
</protein>
<comment type="caution">
    <text evidence="2">The sequence shown here is derived from an EMBL/GenBank/DDBJ whole genome shotgun (WGS) entry which is preliminary data.</text>
</comment>
<accession>A0A4U5MEP9</accession>
<evidence type="ECO:0000256" key="1">
    <source>
        <dbReference type="SAM" id="Coils"/>
    </source>
</evidence>
<feature type="coiled-coil region" evidence="1">
    <location>
        <begin position="119"/>
        <end position="217"/>
    </location>
</feature>
<keyword evidence="3" id="KW-1185">Reference proteome</keyword>